<organism evidence="3 4">
    <name type="scientific">Frateuria flava</name>
    <dbReference type="NCBI Taxonomy" id="2821489"/>
    <lineage>
        <taxon>Bacteria</taxon>
        <taxon>Pseudomonadati</taxon>
        <taxon>Pseudomonadota</taxon>
        <taxon>Gammaproteobacteria</taxon>
        <taxon>Lysobacterales</taxon>
        <taxon>Rhodanobacteraceae</taxon>
        <taxon>Frateuria</taxon>
    </lineage>
</organism>
<sequence length="470" mass="50326">MRHPFFCLAASAAMAIQLVGCATYRAVPVDPTATRAQWQARRLDDPALAARLRPWLPSRDRGQWPPERYGRAELVLAALALNPDVAEARAHLAEASAAVQTAKARPNPTLGLALERYTQAQADGAPWLWGLSTDFLLDGGLRRRLRVQLADQGVRAARLDYAGQLWSVRSAVRDALEQRLIAHRQATLAARTIAAASALEQAARQRVALGEDAPQIALQAVQALARARSDQAAAGQRVAGAQAQLARAIGLPVAALQGVDLRWNDFDRPTAPPPARLDTLADHALLARSDVERALVDYASRETELHQQVHAQYPQLSLGPGYTYDHGIRKLTFNASLSLPVFDQNQGPIAEARARREAAAAHVRTVQADIASAIDAARARLAAALPALDAARAGEQAAARARDQAEHAFTLGAIDRTALLEQRLAALAAGQSTLTALDAAWQAEAALEDALRAPLDPVEAALRPAEGDRP</sequence>
<evidence type="ECO:0000313" key="3">
    <source>
        <dbReference type="EMBL" id="MBP1473551.1"/>
    </source>
</evidence>
<protein>
    <submittedName>
        <fullName evidence="3">TolC family protein</fullName>
    </submittedName>
</protein>
<dbReference type="InterPro" id="IPR003423">
    <property type="entry name" value="OMP_efflux"/>
</dbReference>
<dbReference type="PANTHER" id="PTHR30203:SF24">
    <property type="entry name" value="BLR4935 PROTEIN"/>
    <property type="match status" value="1"/>
</dbReference>
<comment type="similarity">
    <text evidence="1">Belongs to the outer membrane factor (OMF) (TC 1.B.17) family.</text>
</comment>
<keyword evidence="2" id="KW-0732">Signal</keyword>
<dbReference type="PANTHER" id="PTHR30203">
    <property type="entry name" value="OUTER MEMBRANE CATION EFFLUX PROTEIN"/>
    <property type="match status" value="1"/>
</dbReference>
<dbReference type="Pfam" id="PF02321">
    <property type="entry name" value="OEP"/>
    <property type="match status" value="2"/>
</dbReference>
<keyword evidence="4" id="KW-1185">Reference proteome</keyword>
<dbReference type="Proteomes" id="UP000823790">
    <property type="component" value="Unassembled WGS sequence"/>
</dbReference>
<comment type="caution">
    <text evidence="3">The sequence shown here is derived from an EMBL/GenBank/DDBJ whole genome shotgun (WGS) entry which is preliminary data.</text>
</comment>
<feature type="chain" id="PRO_5046307136" evidence="2">
    <location>
        <begin position="23"/>
        <end position="470"/>
    </location>
</feature>
<evidence type="ECO:0000256" key="2">
    <source>
        <dbReference type="SAM" id="SignalP"/>
    </source>
</evidence>
<reference evidence="3 4" key="1">
    <citation type="submission" date="2021-04" db="EMBL/GenBank/DDBJ databases">
        <authorList>
            <person name="Huq M.A."/>
        </authorList>
    </citation>
    <scope>NUCLEOTIDE SEQUENCE [LARGE SCALE GENOMIC DNA]</scope>
    <source>
        <strain evidence="3 4">MAH-13</strain>
    </source>
</reference>
<dbReference type="Gene3D" id="1.20.1600.10">
    <property type="entry name" value="Outer membrane efflux proteins (OEP)"/>
    <property type="match status" value="1"/>
</dbReference>
<evidence type="ECO:0000256" key="1">
    <source>
        <dbReference type="ARBA" id="ARBA00007613"/>
    </source>
</evidence>
<dbReference type="SUPFAM" id="SSF56954">
    <property type="entry name" value="Outer membrane efflux proteins (OEP)"/>
    <property type="match status" value="1"/>
</dbReference>
<dbReference type="EMBL" id="JAGJRS010000010">
    <property type="protein sequence ID" value="MBP1473551.1"/>
    <property type="molecule type" value="Genomic_DNA"/>
</dbReference>
<feature type="signal peptide" evidence="2">
    <location>
        <begin position="1"/>
        <end position="22"/>
    </location>
</feature>
<dbReference type="RefSeq" id="WP_209616479.1">
    <property type="nucleotide sequence ID" value="NZ_JAGJRS010000010.1"/>
</dbReference>
<accession>A0ABS4DKI1</accession>
<gene>
    <name evidence="3" type="ORF">J7I44_04520</name>
</gene>
<name>A0ABS4DKI1_9GAMM</name>
<dbReference type="InterPro" id="IPR010131">
    <property type="entry name" value="MdtP/NodT-like"/>
</dbReference>
<proteinExistence type="inferred from homology"/>
<evidence type="ECO:0000313" key="4">
    <source>
        <dbReference type="Proteomes" id="UP000823790"/>
    </source>
</evidence>